<dbReference type="GO" id="GO:0006783">
    <property type="term" value="P:heme biosynthetic process"/>
    <property type="evidence" value="ECO:0007669"/>
    <property type="project" value="UniProtKB-KW"/>
</dbReference>
<keyword evidence="15" id="KW-1185">Reference proteome</keyword>
<evidence type="ECO:0000256" key="3">
    <source>
        <dbReference type="ARBA" id="ARBA00012053"/>
    </source>
</evidence>
<comment type="catalytic activity">
    <reaction evidence="9">
        <text>2 5-aminolevulinate = porphobilinogen + 2 H2O + H(+)</text>
        <dbReference type="Rhea" id="RHEA:24064"/>
        <dbReference type="ChEBI" id="CHEBI:15377"/>
        <dbReference type="ChEBI" id="CHEBI:15378"/>
        <dbReference type="ChEBI" id="CHEBI:58126"/>
        <dbReference type="ChEBI" id="CHEBI:356416"/>
        <dbReference type="EC" id="4.2.1.24"/>
    </reaction>
</comment>
<dbReference type="SUPFAM" id="SSF63411">
    <property type="entry name" value="LuxS/MPP-like metallohydrolase"/>
    <property type="match status" value="3"/>
</dbReference>
<evidence type="ECO:0000256" key="8">
    <source>
        <dbReference type="ARBA" id="ARBA00032837"/>
    </source>
</evidence>
<evidence type="ECO:0000256" key="7">
    <source>
        <dbReference type="ARBA" id="ARBA00025628"/>
    </source>
</evidence>
<comment type="pathway">
    <text evidence="1">Porphyrin-containing compound metabolism; protoporphyrin-IX biosynthesis; coproporphyrinogen-III from 5-aminolevulinate: step 1/4.</text>
</comment>
<dbReference type="GO" id="GO:0004655">
    <property type="term" value="F:porphobilinogen synthase activity"/>
    <property type="evidence" value="ECO:0007669"/>
    <property type="project" value="UniProtKB-EC"/>
</dbReference>
<feature type="compositionally biased region" description="Acidic residues" evidence="11">
    <location>
        <begin position="97"/>
        <end position="110"/>
    </location>
</feature>
<dbReference type="SMART" id="SM01004">
    <property type="entry name" value="ALAD"/>
    <property type="match status" value="1"/>
</dbReference>
<feature type="region of interest" description="Disordered" evidence="11">
    <location>
        <begin position="90"/>
        <end position="110"/>
    </location>
</feature>
<dbReference type="PRINTS" id="PR00144">
    <property type="entry name" value="DALDHYDRTASE"/>
</dbReference>
<feature type="domain" description="Peptidase M16 C-terminal" evidence="13">
    <location>
        <begin position="671"/>
        <end position="872"/>
    </location>
</feature>
<evidence type="ECO:0000256" key="5">
    <source>
        <dbReference type="ARBA" id="ARBA00023239"/>
    </source>
</evidence>
<dbReference type="PANTHER" id="PTHR11458">
    <property type="entry name" value="DELTA-AMINOLEVULINIC ACID DEHYDRATASE"/>
    <property type="match status" value="1"/>
</dbReference>
<reference evidence="14" key="1">
    <citation type="submission" date="2023-08" db="EMBL/GenBank/DDBJ databases">
        <title>Draft sequence of the Babesia gibsoni genome.</title>
        <authorList>
            <person name="Yamagishi J.Y."/>
            <person name="Xuan X.X."/>
        </authorList>
    </citation>
    <scope>NUCLEOTIDE SEQUENCE</scope>
    <source>
        <strain evidence="14">Azabu</strain>
    </source>
</reference>
<evidence type="ECO:0000259" key="13">
    <source>
        <dbReference type="Pfam" id="PF05193"/>
    </source>
</evidence>
<keyword evidence="5" id="KW-0456">Lyase</keyword>
<sequence length="1624" mass="182568">MGFLSVRRALFIATYAIALVNYGALLHENGFSVAVKLQGCNVLSEPLGPGSSLRLKSIAFIGGPRVGRQAEKTGLGYDRTVARSFMRFAETEKQEEGDVEPNDLEEEDDVVSDVDYDDVYDEYDETEEDGETDYEEDVDAVDNSFEYNARGEIMIPGLTRLSRTRVSRNRQKLFNNNVVHLSDLVYPLVVHDKDVSLAVADVPGLRLLSIADMVQEVEEARNLGLTSFMLFPYIDPALKSQFADEGLNPDGLLPRAIDAIKEAFPDVQVFADASVSHFSLQGHDGLVEPETDYIANDVSVSQVAKQVTTLASAGCDVVSVNDTLDGTVGIVREALDFEGFTDVSVMSKAGKFNSIFMDQQNKLLGITPSDTVRRETYLHDVSVGDESLLKGMGDVEEGADLIAVEPATSFMDVIRSLKDRIRTPVVAVHTVGEYKALKAAANAGVYEEKDAVLETFRGLKRAGADIIISNFAKDVAQWLLEDMQTNGINHCSDGLTENPKLVRGRLENGLEYTILPNENHCDRFEAYLEVLSGSADELDNQRGVAHFCEHVTYMGSRKRDSLIGKDVRTNAFTDFHHTVFYTSCPSKMDDCLDKETSLEKALETLADVVEAPTQFTPSRVDKERQAILSEASIINTLEYRKNCATVKALHSENRLSKRFPIGDIERLKEYSVEDLVNYHSVHYRPSNLHLFVVGDVDTAYAPGAIERVFSRLRDNKEVVDNHLSINADIYRDTVKEKRRGLPPAKHDWDTLGPTVHIWENDQIKNLSLEIVRKMPIPEIKTWNDMYNNIVMKLAYRILSLNFDILQRGAGTFESVEANDYDCTNEGCRIRSFELQCVPYKWEEALSTAVTQTKFLTTQGATKDMFKIVKDSLLLDSSRLDTSKADNKDVIGAVMEATTCGRTVMLPNDEKELIKDILEKVHVDDVNEVSQKLFPWATGESFMGIHLICSTPPPDRSIGYDGVGEAMIADVFQRTCNEPLSEAAIHPKVNTPSKLLSDDEKEEVINRKPYSEEPGFVKQPMLPKESYYDIHEAKEEVLRSLAVSGDLRPVAEKYIDDIRDSFKFRSDIEYITENKPPPPELSKLGEKILERTKHMKEEVDRGKYNNALVQMSKPMGCAFDPSQALYQESAGKNGIHLLTLNNSTRVNVRLDEIDQMSIRAIVPIEYDYNDKEALMSKKRNLLLAAAAMMEGGAMGSLSRLQVEMFCSQHLMDVLISANEDFFSIEMSFPYTKRKKNGNLESAMQILNALIQNHKIEPDAFSRGLEKIKRDRNVYMQDLQAYGTGDLIATLSEGKLTYHDLDHSIWDTVKLDDVQRTLDSIFKRGAVEISIAGDADLQEVKGLLVNYIGTIQLPEAKTPAADRYALAKDIFFPTGEKVDKHSEPISPEEQHKLILVPDNQERAMVLVGGYAPNASGILPDGTHVADLLHRRLVRLMACEDDTNNNVEKLARTCKELWMHPAFPKAACSLMQEILTNRSFTVLRAEKHLTYESTVDFVLYDVQFAGYYIISVHSSFDKSESILQETKKLIEELRSGERPVTQYQLSRAKDQVLARLTKERTTNRQWTSELLGMQSRRMPLKNSLYSTEFEKVLKRITLDDIRLLIACEAFGLVERNIWSRIVHTTLD</sequence>
<evidence type="ECO:0000256" key="11">
    <source>
        <dbReference type="SAM" id="MobiDB-lite"/>
    </source>
</evidence>
<comment type="caution">
    <text evidence="14">The sequence shown here is derived from an EMBL/GenBank/DDBJ whole genome shotgun (WGS) entry which is preliminary data.</text>
</comment>
<organism evidence="14 15">
    <name type="scientific">Babesia gibsoni</name>
    <dbReference type="NCBI Taxonomy" id="33632"/>
    <lineage>
        <taxon>Eukaryota</taxon>
        <taxon>Sar</taxon>
        <taxon>Alveolata</taxon>
        <taxon>Apicomplexa</taxon>
        <taxon>Aconoidasida</taxon>
        <taxon>Piroplasmida</taxon>
        <taxon>Babesiidae</taxon>
        <taxon>Babesia</taxon>
    </lineage>
</organism>
<evidence type="ECO:0000256" key="6">
    <source>
        <dbReference type="ARBA" id="ARBA00023244"/>
    </source>
</evidence>
<evidence type="ECO:0000256" key="1">
    <source>
        <dbReference type="ARBA" id="ARBA00004694"/>
    </source>
</evidence>
<evidence type="ECO:0000256" key="10">
    <source>
        <dbReference type="RuleBase" id="RU004161"/>
    </source>
</evidence>
<accession>A0AAD8LQJ7</accession>
<dbReference type="InterPro" id="IPR001731">
    <property type="entry name" value="ALAD"/>
</dbReference>
<protein>
    <recommendedName>
        <fullName evidence="3">porphobilinogen synthase</fullName>
        <ecNumber evidence="3">4.2.1.24</ecNumber>
    </recommendedName>
    <alternativeName>
        <fullName evidence="8">Porphobilinogen synthase</fullName>
    </alternativeName>
</protein>
<dbReference type="InterPro" id="IPR011765">
    <property type="entry name" value="Pept_M16_N"/>
</dbReference>
<evidence type="ECO:0000256" key="4">
    <source>
        <dbReference type="ARBA" id="ARBA00023133"/>
    </source>
</evidence>
<dbReference type="Pfam" id="PF00490">
    <property type="entry name" value="ALAD"/>
    <property type="match status" value="1"/>
</dbReference>
<dbReference type="SUPFAM" id="SSF51569">
    <property type="entry name" value="Aldolase"/>
    <property type="match status" value="1"/>
</dbReference>
<evidence type="ECO:0000259" key="12">
    <source>
        <dbReference type="Pfam" id="PF00675"/>
    </source>
</evidence>
<dbReference type="GO" id="GO:0008270">
    <property type="term" value="F:zinc ion binding"/>
    <property type="evidence" value="ECO:0007669"/>
    <property type="project" value="TreeGrafter"/>
</dbReference>
<gene>
    <name evidence="14" type="ORF">BgAZ_300600</name>
</gene>
<dbReference type="PANTHER" id="PTHR11458:SF0">
    <property type="entry name" value="DELTA-AMINOLEVULINIC ACID DEHYDRATASE"/>
    <property type="match status" value="1"/>
</dbReference>
<dbReference type="GO" id="GO:0005829">
    <property type="term" value="C:cytosol"/>
    <property type="evidence" value="ECO:0007669"/>
    <property type="project" value="TreeGrafter"/>
</dbReference>
<dbReference type="InterPro" id="IPR013785">
    <property type="entry name" value="Aldolase_TIM"/>
</dbReference>
<evidence type="ECO:0000313" key="15">
    <source>
        <dbReference type="Proteomes" id="UP001230268"/>
    </source>
</evidence>
<evidence type="ECO:0000256" key="2">
    <source>
        <dbReference type="ARBA" id="ARBA00008055"/>
    </source>
</evidence>
<dbReference type="Gene3D" id="3.20.20.70">
    <property type="entry name" value="Aldolase class I"/>
    <property type="match status" value="1"/>
</dbReference>
<name>A0AAD8LQJ7_BABGI</name>
<comment type="similarity">
    <text evidence="2 10">Belongs to the ALAD family.</text>
</comment>
<proteinExistence type="inferred from homology"/>
<dbReference type="Pfam" id="PF05193">
    <property type="entry name" value="Peptidase_M16_C"/>
    <property type="match status" value="1"/>
</dbReference>
<keyword evidence="6" id="KW-0627">Porphyrin biosynthesis</keyword>
<evidence type="ECO:0000313" key="14">
    <source>
        <dbReference type="EMBL" id="KAK1442542.1"/>
    </source>
</evidence>
<dbReference type="InterPro" id="IPR007863">
    <property type="entry name" value="Peptidase_M16_C"/>
</dbReference>
<dbReference type="Proteomes" id="UP001230268">
    <property type="component" value="Unassembled WGS sequence"/>
</dbReference>
<evidence type="ECO:0000256" key="9">
    <source>
        <dbReference type="ARBA" id="ARBA00047651"/>
    </source>
</evidence>
<dbReference type="EMBL" id="JAVEPI010000003">
    <property type="protein sequence ID" value="KAK1442542.1"/>
    <property type="molecule type" value="Genomic_DNA"/>
</dbReference>
<keyword evidence="4" id="KW-0350">Heme biosynthesis</keyword>
<dbReference type="Gene3D" id="3.30.830.10">
    <property type="entry name" value="Metalloenzyme, LuxS/M16 peptidase-like"/>
    <property type="match status" value="3"/>
</dbReference>
<dbReference type="EC" id="4.2.1.24" evidence="3"/>
<dbReference type="Pfam" id="PF00675">
    <property type="entry name" value="Peptidase_M16"/>
    <property type="match status" value="1"/>
</dbReference>
<comment type="function">
    <text evidence="7">Catalyzes an early step in the biosynthesis of tetrapyrroles. Binds two molecules of 5-aminolevulinate per subunit, each at a distinct site, and catalyzes their condensation to form porphobilinogen.</text>
</comment>
<feature type="domain" description="Peptidase M16 N-terminal" evidence="12">
    <location>
        <begin position="524"/>
        <end position="636"/>
    </location>
</feature>
<dbReference type="InterPro" id="IPR011249">
    <property type="entry name" value="Metalloenz_LuxS/M16"/>
</dbReference>